<reference evidence="12" key="1">
    <citation type="submission" date="2019-08" db="EMBL/GenBank/DDBJ databases">
        <title>The improved chromosome-level genome for the pearl oyster Pinctada fucata martensii using PacBio sequencing and Hi-C.</title>
        <authorList>
            <person name="Zheng Z."/>
        </authorList>
    </citation>
    <scope>NUCLEOTIDE SEQUENCE</scope>
    <source>
        <strain evidence="12">ZZ-2019</strain>
        <tissue evidence="12">Adductor muscle</tissue>
    </source>
</reference>
<comment type="subcellular location">
    <subcellularLocation>
        <location evidence="1">Membrane</location>
        <topology evidence="1">Single-pass membrane protein</topology>
    </subcellularLocation>
</comment>
<feature type="chain" id="PRO_5041651593" description="LRRCT domain-containing protein" evidence="10">
    <location>
        <begin position="23"/>
        <end position="533"/>
    </location>
</feature>
<dbReference type="SMART" id="SM00369">
    <property type="entry name" value="LRR_TYP"/>
    <property type="match status" value="4"/>
</dbReference>
<keyword evidence="2" id="KW-0433">Leucine-rich repeat</keyword>
<comment type="caution">
    <text evidence="12">The sequence shown here is derived from an EMBL/GenBank/DDBJ whole genome shotgun (WGS) entry which is preliminary data.</text>
</comment>
<dbReference type="GO" id="GO:0007165">
    <property type="term" value="P:signal transduction"/>
    <property type="evidence" value="ECO:0007669"/>
    <property type="project" value="TreeGrafter"/>
</dbReference>
<keyword evidence="13" id="KW-1185">Reference proteome</keyword>
<keyword evidence="6 9" id="KW-1133">Transmembrane helix</keyword>
<dbReference type="InterPro" id="IPR000483">
    <property type="entry name" value="Cys-rich_flank_reg_C"/>
</dbReference>
<dbReference type="Proteomes" id="UP001186944">
    <property type="component" value="Unassembled WGS sequence"/>
</dbReference>
<dbReference type="SMART" id="SM00082">
    <property type="entry name" value="LRRCT"/>
    <property type="match status" value="1"/>
</dbReference>
<evidence type="ECO:0000256" key="5">
    <source>
        <dbReference type="ARBA" id="ARBA00022737"/>
    </source>
</evidence>
<dbReference type="InterPro" id="IPR003591">
    <property type="entry name" value="Leu-rich_rpt_typical-subtyp"/>
</dbReference>
<organism evidence="12 13">
    <name type="scientific">Pinctada imbricata</name>
    <name type="common">Atlantic pearl-oyster</name>
    <name type="synonym">Pinctada martensii</name>
    <dbReference type="NCBI Taxonomy" id="66713"/>
    <lineage>
        <taxon>Eukaryota</taxon>
        <taxon>Metazoa</taxon>
        <taxon>Spiralia</taxon>
        <taxon>Lophotrochozoa</taxon>
        <taxon>Mollusca</taxon>
        <taxon>Bivalvia</taxon>
        <taxon>Autobranchia</taxon>
        <taxon>Pteriomorphia</taxon>
        <taxon>Pterioida</taxon>
        <taxon>Pterioidea</taxon>
        <taxon>Pteriidae</taxon>
        <taxon>Pinctada</taxon>
    </lineage>
</organism>
<keyword evidence="4 10" id="KW-0732">Signal</keyword>
<dbReference type="InterPro" id="IPR026906">
    <property type="entry name" value="LRR_5"/>
</dbReference>
<evidence type="ECO:0000256" key="10">
    <source>
        <dbReference type="SAM" id="SignalP"/>
    </source>
</evidence>
<feature type="signal peptide" evidence="10">
    <location>
        <begin position="1"/>
        <end position="22"/>
    </location>
</feature>
<evidence type="ECO:0000256" key="6">
    <source>
        <dbReference type="ARBA" id="ARBA00022989"/>
    </source>
</evidence>
<evidence type="ECO:0000259" key="11">
    <source>
        <dbReference type="SMART" id="SM00082"/>
    </source>
</evidence>
<dbReference type="GO" id="GO:0005886">
    <property type="term" value="C:plasma membrane"/>
    <property type="evidence" value="ECO:0007669"/>
    <property type="project" value="TreeGrafter"/>
</dbReference>
<dbReference type="PANTHER" id="PTHR24365:SF530">
    <property type="entry name" value="MSTPROX-RELATED"/>
    <property type="match status" value="1"/>
</dbReference>
<evidence type="ECO:0000256" key="8">
    <source>
        <dbReference type="ARBA" id="ARBA00023180"/>
    </source>
</evidence>
<proteinExistence type="predicted"/>
<keyword evidence="5" id="KW-0677">Repeat</keyword>
<name>A0AA89BQN5_PINIB</name>
<keyword evidence="8" id="KW-0325">Glycoprotein</keyword>
<dbReference type="EMBL" id="VSWD01000011">
    <property type="protein sequence ID" value="KAK3087506.1"/>
    <property type="molecule type" value="Genomic_DNA"/>
</dbReference>
<dbReference type="AlphaFoldDB" id="A0AA89BQN5"/>
<sequence length="533" mass="60586">MDNKLLLFLICVSSNVVTEIGGVKEHTKACHCEPKDTEKTTWLECSDVDQYFRITEKDTANCSHYKPNHLVIIDSDIPTLTAEFFGIIAFDQFNVVSFSSCGIRNITANAFSNFTRLKSLILEDNELTENTLTESLKSITNLKIKTLNLDRNNFTIIKNETFLSLGSHITSLQLSDCGIEYIETDFLRWLPNLKKISLNNNALHEMNFLAIQNDKCRLHDVQIMYNSISNLDLFQRESTKPCIQSIESLSLTGNPVASLAPVNSLRNLRLLYAQSIPCNVKSKFPVFNASLTVLYLDGSNFSCWRKDMFSRLKKFEFLSLKGTNFAHAPLNFTIQLFSELNVETLILKNAGLRIIPDHMFRNITSLKNLDLSDNSISSWSTNAFSGPQLLVSVSLNNNNISVIAKNSLPSVNHSLDLSNNPFLCSCVLVDFRLYFEHHKDILMREPVGTYKCAKPLRLKDMDLQSFRPEYTDCNPFNPYVIVAFCTCASLIFITIVVNVISACRERNATTIHMIRTLRRNVYHSLDENTSHEY</sequence>
<protein>
    <recommendedName>
        <fullName evidence="11">LRRCT domain-containing protein</fullName>
    </recommendedName>
</protein>
<feature type="domain" description="LRRCT" evidence="11">
    <location>
        <begin position="420"/>
        <end position="474"/>
    </location>
</feature>
<evidence type="ECO:0000313" key="13">
    <source>
        <dbReference type="Proteomes" id="UP001186944"/>
    </source>
</evidence>
<dbReference type="Pfam" id="PF13855">
    <property type="entry name" value="LRR_8"/>
    <property type="match status" value="1"/>
</dbReference>
<accession>A0AA89BQN5</accession>
<dbReference type="InterPro" id="IPR032675">
    <property type="entry name" value="LRR_dom_sf"/>
</dbReference>
<evidence type="ECO:0000256" key="9">
    <source>
        <dbReference type="SAM" id="Phobius"/>
    </source>
</evidence>
<evidence type="ECO:0000256" key="3">
    <source>
        <dbReference type="ARBA" id="ARBA00022692"/>
    </source>
</evidence>
<keyword evidence="7 9" id="KW-0472">Membrane</keyword>
<dbReference type="GO" id="GO:0038023">
    <property type="term" value="F:signaling receptor activity"/>
    <property type="evidence" value="ECO:0007669"/>
    <property type="project" value="TreeGrafter"/>
</dbReference>
<keyword evidence="3 9" id="KW-0812">Transmembrane</keyword>
<dbReference type="SUPFAM" id="SSF52058">
    <property type="entry name" value="L domain-like"/>
    <property type="match status" value="1"/>
</dbReference>
<evidence type="ECO:0000256" key="7">
    <source>
        <dbReference type="ARBA" id="ARBA00023136"/>
    </source>
</evidence>
<evidence type="ECO:0000256" key="1">
    <source>
        <dbReference type="ARBA" id="ARBA00004167"/>
    </source>
</evidence>
<gene>
    <name evidence="12" type="ORF">FSP39_006767</name>
</gene>
<evidence type="ECO:0000313" key="12">
    <source>
        <dbReference type="EMBL" id="KAK3087506.1"/>
    </source>
</evidence>
<dbReference type="Gene3D" id="3.80.10.10">
    <property type="entry name" value="Ribonuclease Inhibitor"/>
    <property type="match status" value="3"/>
</dbReference>
<evidence type="ECO:0000256" key="2">
    <source>
        <dbReference type="ARBA" id="ARBA00022614"/>
    </source>
</evidence>
<dbReference type="InterPro" id="IPR001611">
    <property type="entry name" value="Leu-rich_rpt"/>
</dbReference>
<feature type="transmembrane region" description="Helical" evidence="9">
    <location>
        <begin position="479"/>
        <end position="503"/>
    </location>
</feature>
<dbReference type="Pfam" id="PF13306">
    <property type="entry name" value="LRR_5"/>
    <property type="match status" value="1"/>
</dbReference>
<evidence type="ECO:0000256" key="4">
    <source>
        <dbReference type="ARBA" id="ARBA00022729"/>
    </source>
</evidence>
<dbReference type="PROSITE" id="PS51450">
    <property type="entry name" value="LRR"/>
    <property type="match status" value="1"/>
</dbReference>
<dbReference type="PANTHER" id="PTHR24365">
    <property type="entry name" value="TOLL-LIKE RECEPTOR"/>
    <property type="match status" value="1"/>
</dbReference>